<dbReference type="GO" id="GO:0005737">
    <property type="term" value="C:cytoplasm"/>
    <property type="evidence" value="ECO:0007669"/>
    <property type="project" value="TreeGrafter"/>
</dbReference>
<protein>
    <recommendedName>
        <fullName evidence="2 6">peptidylprolyl isomerase</fullName>
        <ecNumber evidence="2 6">5.2.1.8</ecNumber>
    </recommendedName>
</protein>
<dbReference type="Proteomes" id="UP000801428">
    <property type="component" value="Unassembled WGS sequence"/>
</dbReference>
<evidence type="ECO:0000256" key="6">
    <source>
        <dbReference type="PROSITE-ProRule" id="PRU00277"/>
    </source>
</evidence>
<dbReference type="EC" id="5.2.1.8" evidence="2 6"/>
<dbReference type="InterPro" id="IPR050689">
    <property type="entry name" value="FKBP-type_PPIase"/>
</dbReference>
<comment type="similarity">
    <text evidence="5">Belongs to the FKBP-type PPIase family. FKBP1 subfamily.</text>
</comment>
<proteinExistence type="inferred from homology"/>
<dbReference type="AlphaFoldDB" id="A0A9P4T811"/>
<evidence type="ECO:0000256" key="4">
    <source>
        <dbReference type="ARBA" id="ARBA00023235"/>
    </source>
</evidence>
<dbReference type="OrthoDB" id="1902587at2759"/>
<dbReference type="PANTHER" id="PTHR10516:SF447">
    <property type="entry name" value="FK506-BINDING PROTEIN 1B"/>
    <property type="match status" value="1"/>
</dbReference>
<name>A0A9P4T811_CURKU</name>
<dbReference type="GO" id="GO:0003755">
    <property type="term" value="F:peptidyl-prolyl cis-trans isomerase activity"/>
    <property type="evidence" value="ECO:0007669"/>
    <property type="project" value="UniProtKB-KW"/>
</dbReference>
<evidence type="ECO:0000313" key="8">
    <source>
        <dbReference type="EMBL" id="KAF2996677.1"/>
    </source>
</evidence>
<dbReference type="SUPFAM" id="SSF54534">
    <property type="entry name" value="FKBP-like"/>
    <property type="match status" value="1"/>
</dbReference>
<sequence>MSISKVVLEAGDKSQVVQKYDEVALEYTGWIYDPSQPDGKGTKFDTSIGRGDTVTVIGAGRLLKGWDKGVLGDYCPENPKEPVAPMALNEKARFVLPHTYAYGINGFPGWVPKKATLIYSSASLLWNLPISQHQEPPIMTAGLISDSEMELKRIGPHRAP</sequence>
<dbReference type="Pfam" id="PF00254">
    <property type="entry name" value="FKBP_C"/>
    <property type="match status" value="1"/>
</dbReference>
<dbReference type="PROSITE" id="PS50059">
    <property type="entry name" value="FKBP_PPIASE"/>
    <property type="match status" value="1"/>
</dbReference>
<evidence type="ECO:0000256" key="2">
    <source>
        <dbReference type="ARBA" id="ARBA00013194"/>
    </source>
</evidence>
<gene>
    <name evidence="8" type="primary">FPR1_1</name>
    <name evidence="8" type="ORF">E8E13_004349</name>
</gene>
<dbReference type="Gene3D" id="3.10.50.40">
    <property type="match status" value="1"/>
</dbReference>
<dbReference type="InterPro" id="IPR001179">
    <property type="entry name" value="PPIase_FKBP_dom"/>
</dbReference>
<evidence type="ECO:0000313" key="9">
    <source>
        <dbReference type="Proteomes" id="UP000801428"/>
    </source>
</evidence>
<organism evidence="8 9">
    <name type="scientific">Curvularia kusanoi</name>
    <name type="common">Cochliobolus kusanoi</name>
    <dbReference type="NCBI Taxonomy" id="90978"/>
    <lineage>
        <taxon>Eukaryota</taxon>
        <taxon>Fungi</taxon>
        <taxon>Dikarya</taxon>
        <taxon>Ascomycota</taxon>
        <taxon>Pezizomycotina</taxon>
        <taxon>Dothideomycetes</taxon>
        <taxon>Pleosporomycetidae</taxon>
        <taxon>Pleosporales</taxon>
        <taxon>Pleosporineae</taxon>
        <taxon>Pleosporaceae</taxon>
        <taxon>Curvularia</taxon>
    </lineage>
</organism>
<comment type="catalytic activity">
    <reaction evidence="1 6">
        <text>[protein]-peptidylproline (omega=180) = [protein]-peptidylproline (omega=0)</text>
        <dbReference type="Rhea" id="RHEA:16237"/>
        <dbReference type="Rhea" id="RHEA-COMP:10747"/>
        <dbReference type="Rhea" id="RHEA-COMP:10748"/>
        <dbReference type="ChEBI" id="CHEBI:83833"/>
        <dbReference type="ChEBI" id="CHEBI:83834"/>
        <dbReference type="EC" id="5.2.1.8"/>
    </reaction>
</comment>
<keyword evidence="3 6" id="KW-0697">Rotamase</keyword>
<dbReference type="PANTHER" id="PTHR10516">
    <property type="entry name" value="PEPTIDYL-PROLYL CIS-TRANS ISOMERASE"/>
    <property type="match status" value="1"/>
</dbReference>
<dbReference type="EMBL" id="SWKU01000026">
    <property type="protein sequence ID" value="KAF2996677.1"/>
    <property type="molecule type" value="Genomic_DNA"/>
</dbReference>
<evidence type="ECO:0000256" key="5">
    <source>
        <dbReference type="ARBA" id="ARBA00038106"/>
    </source>
</evidence>
<evidence type="ECO:0000256" key="1">
    <source>
        <dbReference type="ARBA" id="ARBA00000971"/>
    </source>
</evidence>
<keyword evidence="4 6" id="KW-0413">Isomerase</keyword>
<comment type="caution">
    <text evidence="8">The sequence shown here is derived from an EMBL/GenBank/DDBJ whole genome shotgun (WGS) entry which is preliminary data.</text>
</comment>
<dbReference type="InterPro" id="IPR046357">
    <property type="entry name" value="PPIase_dom_sf"/>
</dbReference>
<keyword evidence="9" id="KW-1185">Reference proteome</keyword>
<feature type="domain" description="PPIase FKBP-type" evidence="7">
    <location>
        <begin position="20"/>
        <end position="127"/>
    </location>
</feature>
<evidence type="ECO:0000259" key="7">
    <source>
        <dbReference type="PROSITE" id="PS50059"/>
    </source>
</evidence>
<accession>A0A9P4T811</accession>
<reference evidence="8" key="1">
    <citation type="submission" date="2019-04" db="EMBL/GenBank/DDBJ databases">
        <title>Sequencing of skin fungus with MAO and IRED activity.</title>
        <authorList>
            <person name="Marsaioli A.J."/>
            <person name="Bonatto J.M.C."/>
            <person name="Reis Junior O."/>
        </authorList>
    </citation>
    <scope>NUCLEOTIDE SEQUENCE</scope>
    <source>
        <strain evidence="8">30M1</strain>
    </source>
</reference>
<evidence type="ECO:0000256" key="3">
    <source>
        <dbReference type="ARBA" id="ARBA00023110"/>
    </source>
</evidence>